<dbReference type="PRINTS" id="PR00420">
    <property type="entry name" value="RNGMNOXGNASE"/>
</dbReference>
<evidence type="ECO:0000256" key="7">
    <source>
        <dbReference type="ARBA" id="ARBA00023033"/>
    </source>
</evidence>
<dbReference type="GO" id="GO:0071949">
    <property type="term" value="F:FAD binding"/>
    <property type="evidence" value="ECO:0007669"/>
    <property type="project" value="InterPro"/>
</dbReference>
<dbReference type="AlphaFoldDB" id="A0A231UW81"/>
<protein>
    <recommendedName>
        <fullName evidence="9">FAD-binding domain-containing protein</fullName>
    </recommendedName>
</protein>
<keyword evidence="7" id="KW-0503">Monooxygenase</keyword>
<evidence type="ECO:0000256" key="5">
    <source>
        <dbReference type="ARBA" id="ARBA00022827"/>
    </source>
</evidence>
<dbReference type="GO" id="GO:0004497">
    <property type="term" value="F:monooxygenase activity"/>
    <property type="evidence" value="ECO:0007669"/>
    <property type="project" value="UniProtKB-KW"/>
</dbReference>
<dbReference type="InterPro" id="IPR036188">
    <property type="entry name" value="FAD/NAD-bd_sf"/>
</dbReference>
<evidence type="ECO:0000256" key="1">
    <source>
        <dbReference type="ARBA" id="ARBA00001974"/>
    </source>
</evidence>
<dbReference type="Gene3D" id="3.50.50.60">
    <property type="entry name" value="FAD/NAD(P)-binding domain"/>
    <property type="match status" value="2"/>
</dbReference>
<evidence type="ECO:0000313" key="11">
    <source>
        <dbReference type="Proteomes" id="UP000215405"/>
    </source>
</evidence>
<dbReference type="GO" id="GO:0006744">
    <property type="term" value="P:ubiquinone biosynthetic process"/>
    <property type="evidence" value="ECO:0007669"/>
    <property type="project" value="UniProtKB-UniPathway"/>
</dbReference>
<proteinExistence type="inferred from homology"/>
<dbReference type="PANTHER" id="PTHR43876">
    <property type="entry name" value="UBIQUINONE BIOSYNTHESIS MONOOXYGENASE COQ6, MITOCHONDRIAL"/>
    <property type="match status" value="1"/>
</dbReference>
<dbReference type="SUPFAM" id="SSF51905">
    <property type="entry name" value="FAD/NAD(P)-binding domain"/>
    <property type="match status" value="1"/>
</dbReference>
<evidence type="ECO:0000256" key="4">
    <source>
        <dbReference type="ARBA" id="ARBA00022630"/>
    </source>
</evidence>
<dbReference type="NCBIfam" id="NF005691">
    <property type="entry name" value="PRK07494.1"/>
    <property type="match status" value="1"/>
</dbReference>
<dbReference type="InterPro" id="IPR051205">
    <property type="entry name" value="UbiH/COQ6_monooxygenase"/>
</dbReference>
<comment type="pathway">
    <text evidence="2">Cofactor biosynthesis; ubiquinone biosynthesis.</text>
</comment>
<keyword evidence="11" id="KW-1185">Reference proteome</keyword>
<dbReference type="GO" id="GO:0016705">
    <property type="term" value="F:oxidoreductase activity, acting on paired donors, with incorporation or reduction of molecular oxygen"/>
    <property type="evidence" value="ECO:0007669"/>
    <property type="project" value="InterPro"/>
</dbReference>
<keyword evidence="6" id="KW-0560">Oxidoreductase</keyword>
<accession>A0A231UW81</accession>
<keyword evidence="5" id="KW-0274">FAD</keyword>
<evidence type="ECO:0000256" key="2">
    <source>
        <dbReference type="ARBA" id="ARBA00004749"/>
    </source>
</evidence>
<dbReference type="RefSeq" id="WP_094078374.1">
    <property type="nucleotide sequence ID" value="NZ_NBYO01000003.1"/>
</dbReference>
<keyword evidence="4" id="KW-0285">Flavoprotein</keyword>
<name>A0A231UW81_9HYPH</name>
<dbReference type="Proteomes" id="UP000215405">
    <property type="component" value="Unassembled WGS sequence"/>
</dbReference>
<comment type="cofactor">
    <cofactor evidence="1">
        <name>FAD</name>
        <dbReference type="ChEBI" id="CHEBI:57692"/>
    </cofactor>
</comment>
<feature type="region of interest" description="Disordered" evidence="8">
    <location>
        <begin position="402"/>
        <end position="422"/>
    </location>
</feature>
<gene>
    <name evidence="10" type="ORF">B7H23_12815</name>
</gene>
<evidence type="ECO:0000256" key="3">
    <source>
        <dbReference type="ARBA" id="ARBA00005349"/>
    </source>
</evidence>
<dbReference type="UniPathway" id="UPA00232"/>
<evidence type="ECO:0000313" key="10">
    <source>
        <dbReference type="EMBL" id="OXS99595.1"/>
    </source>
</evidence>
<dbReference type="InterPro" id="IPR002938">
    <property type="entry name" value="FAD-bd"/>
</dbReference>
<sequence length="422" mass="46112">METYDRIAVIGTGPAGLIASLCLARAGHAVRLIGPAVDHDDPRTTALMQPSLDVLTQVGMRRPVEENGAPLKVMRIVDGTSRLIRSPAVAFYASDIQEPAFGFNIPNAVLNRLLDEAVSQQPSIKRTVAKVERYSPAESAVRVRLDNGENLSCGLVIGADGRHSKAREAAGISQEPAALPQSALVLCFGHDVSHDYVSTEIHTESGPFTQVPLPDRHRSSLVWVVPPHRAGKLMKTGDDELARIIEERMQSMLGKITVDGPRAAFPLSTALPPKFGDRRIVLVGEAAHVFPPIGAQGLNLAVRDVADLAGLLPPYEADPGGADMIAAYNRARRSDILMRSAAVRSLNRSLLSSMLPAQMARAVGLDVLRRVGPFRDFFMREGMAPGSGFRAIRRDVRDALREQIDRYRPRPHQPQDRRHRHH</sequence>
<evidence type="ECO:0000256" key="8">
    <source>
        <dbReference type="SAM" id="MobiDB-lite"/>
    </source>
</evidence>
<dbReference type="PANTHER" id="PTHR43876:SF7">
    <property type="entry name" value="UBIQUINONE BIOSYNTHESIS MONOOXYGENASE COQ6, MITOCHONDRIAL"/>
    <property type="match status" value="1"/>
</dbReference>
<dbReference type="InterPro" id="IPR010971">
    <property type="entry name" value="UbiH/COQ6"/>
</dbReference>
<dbReference type="Pfam" id="PF01494">
    <property type="entry name" value="FAD_binding_3"/>
    <property type="match status" value="1"/>
</dbReference>
<comment type="caution">
    <text evidence="10">The sequence shown here is derived from an EMBL/GenBank/DDBJ whole genome shotgun (WGS) entry which is preliminary data.</text>
</comment>
<organism evidence="10 11">
    <name type="scientific">Notoacmeibacter marinus</name>
    <dbReference type="NCBI Taxonomy" id="1876515"/>
    <lineage>
        <taxon>Bacteria</taxon>
        <taxon>Pseudomonadati</taxon>
        <taxon>Pseudomonadota</taxon>
        <taxon>Alphaproteobacteria</taxon>
        <taxon>Hyphomicrobiales</taxon>
        <taxon>Notoacmeibacteraceae</taxon>
        <taxon>Notoacmeibacter</taxon>
    </lineage>
</organism>
<evidence type="ECO:0000256" key="6">
    <source>
        <dbReference type="ARBA" id="ARBA00023002"/>
    </source>
</evidence>
<dbReference type="NCBIfam" id="TIGR01988">
    <property type="entry name" value="Ubi-OHases"/>
    <property type="match status" value="1"/>
</dbReference>
<dbReference type="EMBL" id="NBYO01000003">
    <property type="protein sequence ID" value="OXS99595.1"/>
    <property type="molecule type" value="Genomic_DNA"/>
</dbReference>
<comment type="similarity">
    <text evidence="3">Belongs to the UbiH/COQ6 family.</text>
</comment>
<feature type="domain" description="FAD-binding" evidence="9">
    <location>
        <begin position="7"/>
        <end position="333"/>
    </location>
</feature>
<feature type="compositionally biased region" description="Basic and acidic residues" evidence="8">
    <location>
        <begin position="402"/>
        <end position="416"/>
    </location>
</feature>
<evidence type="ECO:0000259" key="9">
    <source>
        <dbReference type="Pfam" id="PF01494"/>
    </source>
</evidence>
<reference evidence="11" key="1">
    <citation type="journal article" date="2017" name="Int. J. Syst. Evol. Microbiol.">
        <title>Notoacmeibacter marinus gen. nov., sp. nov., isolated from the gut of a limpet and proposal of Notoacmeibacteraceae fam. nov. in the order Rhizobiales of the class Alphaproteobacteria.</title>
        <authorList>
            <person name="Huang Z."/>
            <person name="Guo F."/>
            <person name="Lai Q."/>
        </authorList>
    </citation>
    <scope>NUCLEOTIDE SEQUENCE [LARGE SCALE GENOMIC DNA]</scope>
    <source>
        <strain evidence="11">XMTR2A4</strain>
    </source>
</reference>